<reference evidence="3" key="2">
    <citation type="submission" date="2020-09" db="EMBL/GenBank/DDBJ databases">
        <authorList>
            <person name="Sun Q."/>
            <person name="Zhou Y."/>
        </authorList>
    </citation>
    <scope>NUCLEOTIDE SEQUENCE</scope>
    <source>
        <strain evidence="3">CGMCC 4.7430</strain>
    </source>
</reference>
<dbReference type="PANTHER" id="PTHR48084:SF4">
    <property type="entry name" value="2-OXOGLUTARATE OXIDOREDUCTASE SUBUNIT KORB"/>
    <property type="match status" value="1"/>
</dbReference>
<feature type="domain" description="Thiamine pyrophosphate enzyme TPP-binding" evidence="2">
    <location>
        <begin position="66"/>
        <end position="213"/>
    </location>
</feature>
<organism evidence="3 4">
    <name type="scientific">Nonomuraea glycinis</name>
    <dbReference type="NCBI Taxonomy" id="2047744"/>
    <lineage>
        <taxon>Bacteria</taxon>
        <taxon>Bacillati</taxon>
        <taxon>Actinomycetota</taxon>
        <taxon>Actinomycetes</taxon>
        <taxon>Streptosporangiales</taxon>
        <taxon>Streptosporangiaceae</taxon>
        <taxon>Nonomuraea</taxon>
    </lineage>
</organism>
<evidence type="ECO:0000313" key="3">
    <source>
        <dbReference type="EMBL" id="GGP12715.1"/>
    </source>
</evidence>
<dbReference type="Pfam" id="PF02775">
    <property type="entry name" value="TPP_enzyme_C"/>
    <property type="match status" value="1"/>
</dbReference>
<dbReference type="RefSeq" id="WP_189142234.1">
    <property type="nucleotide sequence ID" value="NZ_BMNK01000012.1"/>
</dbReference>
<dbReference type="Gene3D" id="3.40.50.970">
    <property type="match status" value="1"/>
</dbReference>
<keyword evidence="4" id="KW-1185">Reference proteome</keyword>
<evidence type="ECO:0000313" key="4">
    <source>
        <dbReference type="Proteomes" id="UP000660745"/>
    </source>
</evidence>
<evidence type="ECO:0000256" key="1">
    <source>
        <dbReference type="ARBA" id="ARBA00023002"/>
    </source>
</evidence>
<dbReference type="InterPro" id="IPR029061">
    <property type="entry name" value="THDP-binding"/>
</dbReference>
<dbReference type="InterPro" id="IPR051457">
    <property type="entry name" value="2-oxoacid:Fd_oxidoreductase"/>
</dbReference>
<keyword evidence="1" id="KW-0560">Oxidoreductase</keyword>
<proteinExistence type="predicted"/>
<sequence>MSEHINGKGLSLIPKTDVKQTLKDFKSDQEVRWCPGCGDYAILAAVQSFLPELGLRRENIVFVSGIGCSSRFPYYLDTYGFHSIHGRAPAIATGLAASRPDLSVWVITGDGDALSIGGNHLIHALRRNVNLNILLFNNRIYGLTKGQYSPTSEVGKITKSTPMGSLDKPFNPISLALGAEASFVARTLDSDRKHLQSVLREATAHRGTSLVEIYQNCNIFNDNAFEPMKDPEVRDDIMLRLEHGQPIVSASKAVVRTADGDIEVVPRAEVSEDRILVHDAHRPDPSVAFALSRLDEPAFQHVPIGIFRQVDRPVYDVLMAEQLEEAVAQQGRGDLGDLLMGGDTWRIG</sequence>
<dbReference type="SUPFAM" id="SSF52518">
    <property type="entry name" value="Thiamin diphosphate-binding fold (THDP-binding)"/>
    <property type="match status" value="1"/>
</dbReference>
<dbReference type="EMBL" id="BMNK01000012">
    <property type="protein sequence ID" value="GGP12715.1"/>
    <property type="molecule type" value="Genomic_DNA"/>
</dbReference>
<dbReference type="Proteomes" id="UP000660745">
    <property type="component" value="Unassembled WGS sequence"/>
</dbReference>
<dbReference type="AlphaFoldDB" id="A0A918ACV4"/>
<name>A0A918ACV4_9ACTN</name>
<evidence type="ECO:0000259" key="2">
    <source>
        <dbReference type="Pfam" id="PF02775"/>
    </source>
</evidence>
<dbReference type="CDD" id="cd03375">
    <property type="entry name" value="TPP_OGFOR"/>
    <property type="match status" value="1"/>
</dbReference>
<dbReference type="PANTHER" id="PTHR48084">
    <property type="entry name" value="2-OXOGLUTARATE OXIDOREDUCTASE SUBUNIT KORB-RELATED"/>
    <property type="match status" value="1"/>
</dbReference>
<gene>
    <name evidence="3" type="ORF">GCM10012278_61620</name>
</gene>
<accession>A0A918ACV4</accession>
<protein>
    <submittedName>
        <fullName evidence="3">2-oxoglutarate ferredoxin oxidoreductase subunit beta</fullName>
    </submittedName>
</protein>
<dbReference type="GO" id="GO:0016625">
    <property type="term" value="F:oxidoreductase activity, acting on the aldehyde or oxo group of donors, iron-sulfur protein as acceptor"/>
    <property type="evidence" value="ECO:0007669"/>
    <property type="project" value="UniProtKB-ARBA"/>
</dbReference>
<dbReference type="InterPro" id="IPR011766">
    <property type="entry name" value="TPP_enzyme_TPP-bd"/>
</dbReference>
<dbReference type="GO" id="GO:0000287">
    <property type="term" value="F:magnesium ion binding"/>
    <property type="evidence" value="ECO:0007669"/>
    <property type="project" value="UniProtKB-ARBA"/>
</dbReference>
<dbReference type="GO" id="GO:0030976">
    <property type="term" value="F:thiamine pyrophosphate binding"/>
    <property type="evidence" value="ECO:0007669"/>
    <property type="project" value="InterPro"/>
</dbReference>
<dbReference type="GO" id="GO:0045333">
    <property type="term" value="P:cellular respiration"/>
    <property type="evidence" value="ECO:0007669"/>
    <property type="project" value="UniProtKB-ARBA"/>
</dbReference>
<reference evidence="3" key="1">
    <citation type="journal article" date="2014" name="Int. J. Syst. Evol. Microbiol.">
        <title>Complete genome sequence of Corynebacterium casei LMG S-19264T (=DSM 44701T), isolated from a smear-ripened cheese.</title>
        <authorList>
            <consortium name="US DOE Joint Genome Institute (JGI-PGF)"/>
            <person name="Walter F."/>
            <person name="Albersmeier A."/>
            <person name="Kalinowski J."/>
            <person name="Ruckert C."/>
        </authorList>
    </citation>
    <scope>NUCLEOTIDE SEQUENCE</scope>
    <source>
        <strain evidence="3">CGMCC 4.7430</strain>
    </source>
</reference>
<comment type="caution">
    <text evidence="3">The sequence shown here is derived from an EMBL/GenBank/DDBJ whole genome shotgun (WGS) entry which is preliminary data.</text>
</comment>